<dbReference type="EMBL" id="DS235088">
    <property type="protein sequence ID" value="EEB11561.1"/>
    <property type="molecule type" value="Genomic_DNA"/>
</dbReference>
<keyword evidence="4" id="KW-0645">Protease</keyword>
<reference evidence="12" key="1">
    <citation type="submission" date="2007-04" db="EMBL/GenBank/DDBJ databases">
        <title>Annotation of Pediculus humanus corporis strain USDA.</title>
        <authorList>
            <person name="Kirkness E."/>
            <person name="Hannick L."/>
            <person name="Hass B."/>
            <person name="Bruggner R."/>
            <person name="Lawson D."/>
            <person name="Bidwell S."/>
            <person name="Joardar V."/>
            <person name="Caler E."/>
            <person name="Walenz B."/>
            <person name="Inman J."/>
            <person name="Schobel S."/>
            <person name="Galinsky K."/>
            <person name="Amedeo P."/>
            <person name="Strausberg R."/>
        </authorList>
    </citation>
    <scope>NUCLEOTIDE SEQUENCE</scope>
    <source>
        <strain evidence="12">USDA</strain>
    </source>
</reference>
<dbReference type="GO" id="GO:0006508">
    <property type="term" value="P:proteolysis"/>
    <property type="evidence" value="ECO:0007669"/>
    <property type="project" value="UniProtKB-KW"/>
</dbReference>
<sequence length="246" mass="27782">MYSNRKMILLSSSTVYGSDFLEYVVTELDQFFKKYKVQKVLFIPYAQKDYDGYTSKVRSAFRKFNLNYQVIGIHEKTDPILALNDVDCIFIGGGNTFLLLKTLCDFKLVNAIRNKVLQDGIIYLGSSAGTNVATPSINTTNDMPIIYPPTFDALNLISFNINPHYLDPDPNSTHKGETRIERIQQFHEIPGSRPVVGLREGSYLIIEGNSIVLKGKKAVLFMQNQKPKELEIGIDFSKIDPVLSNN</sequence>
<evidence type="ECO:0000256" key="1">
    <source>
        <dbReference type="ARBA" id="ARBA00004496"/>
    </source>
</evidence>
<comment type="function">
    <text evidence="9">Hydrolyzes dipeptides containing N-terminal aspartate residues.</text>
</comment>
<keyword evidence="5 12" id="KW-0378">Hydrolase</keyword>
<evidence type="ECO:0000256" key="10">
    <source>
        <dbReference type="ARBA" id="ARBA00066675"/>
    </source>
</evidence>
<keyword evidence="14" id="KW-1185">Reference proteome</keyword>
<dbReference type="RefSeq" id="XP_002424299.1">
    <property type="nucleotide sequence ID" value="XM_002424254.1"/>
</dbReference>
<dbReference type="EMBL" id="AAZO01001476">
    <property type="status" value="NOT_ANNOTATED_CDS"/>
    <property type="molecule type" value="Genomic_DNA"/>
</dbReference>
<name>E0VDV5_PEDHC</name>
<dbReference type="GO" id="GO:0005737">
    <property type="term" value="C:cytoplasm"/>
    <property type="evidence" value="ECO:0007669"/>
    <property type="project" value="UniProtKB-SubCell"/>
</dbReference>
<keyword evidence="6" id="KW-0720">Serine protease</keyword>
<dbReference type="GeneID" id="8239314"/>
<evidence type="ECO:0000256" key="6">
    <source>
        <dbReference type="ARBA" id="ARBA00022825"/>
    </source>
</evidence>
<evidence type="ECO:0000256" key="3">
    <source>
        <dbReference type="ARBA" id="ARBA00022490"/>
    </source>
</evidence>
<dbReference type="STRING" id="121224.E0VDV5"/>
<dbReference type="MEROPS" id="S51.002"/>
<comment type="subcellular location">
    <subcellularLocation>
        <location evidence="1">Cytoplasm</location>
    </subcellularLocation>
</comment>
<evidence type="ECO:0000256" key="8">
    <source>
        <dbReference type="ARBA" id="ARBA00050239"/>
    </source>
</evidence>
<evidence type="ECO:0000256" key="4">
    <source>
        <dbReference type="ARBA" id="ARBA00022670"/>
    </source>
</evidence>
<dbReference type="Pfam" id="PF03575">
    <property type="entry name" value="Peptidase_S51"/>
    <property type="match status" value="1"/>
</dbReference>
<dbReference type="SUPFAM" id="SSF52317">
    <property type="entry name" value="Class I glutamine amidotransferase-like"/>
    <property type="match status" value="1"/>
</dbReference>
<dbReference type="InterPro" id="IPR005320">
    <property type="entry name" value="Peptidase_S51"/>
</dbReference>
<dbReference type="GO" id="GO:0008236">
    <property type="term" value="F:serine-type peptidase activity"/>
    <property type="evidence" value="ECO:0007669"/>
    <property type="project" value="UniProtKB-KW"/>
</dbReference>
<evidence type="ECO:0000256" key="7">
    <source>
        <dbReference type="ARBA" id="ARBA00022997"/>
    </source>
</evidence>
<evidence type="ECO:0000256" key="11">
    <source>
        <dbReference type="ARBA" id="ARBA00075877"/>
    </source>
</evidence>
<evidence type="ECO:0000256" key="5">
    <source>
        <dbReference type="ARBA" id="ARBA00022801"/>
    </source>
</evidence>
<organism>
    <name type="scientific">Pediculus humanus subsp. corporis</name>
    <name type="common">Body louse</name>
    <dbReference type="NCBI Taxonomy" id="121224"/>
    <lineage>
        <taxon>Eukaryota</taxon>
        <taxon>Metazoa</taxon>
        <taxon>Ecdysozoa</taxon>
        <taxon>Arthropoda</taxon>
        <taxon>Hexapoda</taxon>
        <taxon>Insecta</taxon>
        <taxon>Pterygota</taxon>
        <taxon>Neoptera</taxon>
        <taxon>Paraneoptera</taxon>
        <taxon>Psocodea</taxon>
        <taxon>Troctomorpha</taxon>
        <taxon>Phthiraptera</taxon>
        <taxon>Anoplura</taxon>
        <taxon>Pediculidae</taxon>
        <taxon>Pediculus</taxon>
    </lineage>
</organism>
<dbReference type="FunCoup" id="E0VDV5">
    <property type="interactions" value="2"/>
</dbReference>
<dbReference type="PANTHER" id="PTHR20842">
    <property type="entry name" value="PROTEASE S51 ALPHA-ASPARTYL DIPEPTIDASE"/>
    <property type="match status" value="1"/>
</dbReference>
<comment type="catalytic activity">
    <reaction evidence="8">
        <text>Dipeptidase E catalyzes the hydrolysis of dipeptides Asp-|-Xaa. It does not act on peptides with N-terminal Glu, Asn or Gln, nor does it cleave isoaspartyl peptides.</text>
        <dbReference type="EC" id="3.4.13.21"/>
    </reaction>
</comment>
<accession>E0VDV5</accession>
<dbReference type="eggNOG" id="ENOG502QR7X">
    <property type="taxonomic scope" value="Eukaryota"/>
</dbReference>
<evidence type="ECO:0000256" key="9">
    <source>
        <dbReference type="ARBA" id="ARBA00058347"/>
    </source>
</evidence>
<dbReference type="HOGENOM" id="CLU_071689_0_0_1"/>
<dbReference type="Gene3D" id="3.40.50.880">
    <property type="match status" value="1"/>
</dbReference>
<evidence type="ECO:0000313" key="13">
    <source>
        <dbReference type="EnsemblMetazoa" id="PHUM125620-PA"/>
    </source>
</evidence>
<evidence type="ECO:0000313" key="12">
    <source>
        <dbReference type="EMBL" id="EEB11561.1"/>
    </source>
</evidence>
<dbReference type="CDD" id="cd03146">
    <property type="entry name" value="GAT1_Peptidase_E"/>
    <property type="match status" value="1"/>
</dbReference>
<evidence type="ECO:0000256" key="2">
    <source>
        <dbReference type="ARBA" id="ARBA00006534"/>
    </source>
</evidence>
<dbReference type="Proteomes" id="UP000009046">
    <property type="component" value="Unassembled WGS sequence"/>
</dbReference>
<dbReference type="InParanoid" id="E0VDV5"/>
<dbReference type="AlphaFoldDB" id="E0VDV5"/>
<dbReference type="EC" id="3.4.13.21" evidence="10"/>
<dbReference type="OMA" id="PWGYAVE"/>
<keyword evidence="3" id="KW-0963">Cytoplasm</keyword>
<evidence type="ECO:0000313" key="14">
    <source>
        <dbReference type="Proteomes" id="UP000009046"/>
    </source>
</evidence>
<comment type="similarity">
    <text evidence="2">Belongs to the peptidase S51 family.</text>
</comment>
<reference evidence="12" key="2">
    <citation type="submission" date="2007-04" db="EMBL/GenBank/DDBJ databases">
        <title>The genome of the human body louse.</title>
        <authorList>
            <consortium name="The Human Body Louse Genome Consortium"/>
            <person name="Kirkness E."/>
            <person name="Walenz B."/>
            <person name="Hass B."/>
            <person name="Bruggner R."/>
            <person name="Strausberg R."/>
        </authorList>
    </citation>
    <scope>NUCLEOTIDE SEQUENCE</scope>
    <source>
        <strain evidence="12">USDA</strain>
    </source>
</reference>
<dbReference type="InterPro" id="IPR029062">
    <property type="entry name" value="Class_I_gatase-like"/>
</dbReference>
<dbReference type="FunFam" id="3.40.50.880:FF:000007">
    <property type="entry name" value="Peptidase E"/>
    <property type="match status" value="1"/>
</dbReference>
<dbReference type="KEGG" id="phu:Phum_PHUM125620"/>
<dbReference type="NCBIfam" id="NF003642">
    <property type="entry name" value="PRK05282.1"/>
    <property type="match status" value="1"/>
</dbReference>
<dbReference type="OrthoDB" id="10052168at2759"/>
<keyword evidence="7 12" id="KW-0224">Dipeptidase</keyword>
<dbReference type="EnsemblMetazoa" id="PHUM125620-RA">
    <property type="protein sequence ID" value="PHUM125620-PA"/>
    <property type="gene ID" value="PHUM125620"/>
</dbReference>
<gene>
    <name evidence="13" type="primary">8239314</name>
    <name evidence="12" type="ORF">Phum_PHUM125620</name>
</gene>
<dbReference type="CTD" id="8239314"/>
<protein>
    <recommendedName>
        <fullName evidence="10">dipeptidase E</fullName>
        <ecNumber evidence="10">3.4.13.21</ecNumber>
    </recommendedName>
    <alternativeName>
        <fullName evidence="11">Asp-specific dipeptidase</fullName>
    </alternativeName>
</protein>
<proteinExistence type="inferred from homology"/>
<dbReference type="VEuPathDB" id="VectorBase:PHUM125620"/>
<dbReference type="PANTHER" id="PTHR20842:SF0">
    <property type="entry name" value="ALPHA-ASPARTYL DIPEPTIDASE"/>
    <property type="match status" value="1"/>
</dbReference>
<dbReference type="GO" id="GO:0016805">
    <property type="term" value="F:dipeptidase activity"/>
    <property type="evidence" value="ECO:0007669"/>
    <property type="project" value="UniProtKB-KW"/>
</dbReference>
<reference evidence="13" key="3">
    <citation type="submission" date="2021-02" db="UniProtKB">
        <authorList>
            <consortium name="EnsemblMetazoa"/>
        </authorList>
    </citation>
    <scope>IDENTIFICATION</scope>
    <source>
        <strain evidence="13">USDA</strain>
    </source>
</reference>